<dbReference type="AlphaFoldDB" id="A0A9D1V9F6"/>
<dbReference type="Proteomes" id="UP000824204">
    <property type="component" value="Unassembled WGS sequence"/>
</dbReference>
<accession>A0A9D1V9F6</accession>
<protein>
    <submittedName>
        <fullName evidence="1">Uncharacterized protein</fullName>
    </submittedName>
</protein>
<organism evidence="1 2">
    <name type="scientific">Candidatus Borkfalkia faecipullorum</name>
    <dbReference type="NCBI Taxonomy" id="2838510"/>
    <lineage>
        <taxon>Bacteria</taxon>
        <taxon>Bacillati</taxon>
        <taxon>Bacillota</taxon>
        <taxon>Clostridia</taxon>
        <taxon>Christensenellales</taxon>
        <taxon>Christensenellaceae</taxon>
        <taxon>Candidatus Borkfalkia</taxon>
    </lineage>
</organism>
<evidence type="ECO:0000313" key="1">
    <source>
        <dbReference type="EMBL" id="HIX08494.1"/>
    </source>
</evidence>
<reference evidence="1" key="2">
    <citation type="submission" date="2021-04" db="EMBL/GenBank/DDBJ databases">
        <authorList>
            <person name="Gilroy R."/>
        </authorList>
    </citation>
    <scope>NUCLEOTIDE SEQUENCE</scope>
    <source>
        <strain evidence="1">811</strain>
    </source>
</reference>
<dbReference type="EMBL" id="DXFX01000109">
    <property type="protein sequence ID" value="HIX08494.1"/>
    <property type="molecule type" value="Genomic_DNA"/>
</dbReference>
<reference evidence="1" key="1">
    <citation type="journal article" date="2021" name="PeerJ">
        <title>Extensive microbial diversity within the chicken gut microbiome revealed by metagenomics and culture.</title>
        <authorList>
            <person name="Gilroy R."/>
            <person name="Ravi A."/>
            <person name="Getino M."/>
            <person name="Pursley I."/>
            <person name="Horton D.L."/>
            <person name="Alikhan N.F."/>
            <person name="Baker D."/>
            <person name="Gharbi K."/>
            <person name="Hall N."/>
            <person name="Watson M."/>
            <person name="Adriaenssens E.M."/>
            <person name="Foster-Nyarko E."/>
            <person name="Jarju S."/>
            <person name="Secka A."/>
            <person name="Antonio M."/>
            <person name="Oren A."/>
            <person name="Chaudhuri R.R."/>
            <person name="La Ragione R."/>
            <person name="Hildebrand F."/>
            <person name="Pallen M.J."/>
        </authorList>
    </citation>
    <scope>NUCLEOTIDE SEQUENCE</scope>
    <source>
        <strain evidence="1">811</strain>
    </source>
</reference>
<sequence>MLKIFALDKFPCDENKEYTLGNTTPEEYLEKMLSCVENGELIIAKKKTKVSIDLAENLDKASYADRYKMDLSKADAAAIVAKEKEIFEECGEIARKRQGREETLAAVQTVVREKIDREGLRVENVENRAQRLEKLLELGAPELIVNSERRYLIEELALNAYATKSTTTYKYRPLFGMPCWRFMKF</sequence>
<gene>
    <name evidence="1" type="ORF">H9741_08495</name>
</gene>
<evidence type="ECO:0000313" key="2">
    <source>
        <dbReference type="Proteomes" id="UP000824204"/>
    </source>
</evidence>
<comment type="caution">
    <text evidence="1">The sequence shown here is derived from an EMBL/GenBank/DDBJ whole genome shotgun (WGS) entry which is preliminary data.</text>
</comment>
<name>A0A9D1V9F6_9FIRM</name>
<proteinExistence type="predicted"/>